<evidence type="ECO:0000256" key="2">
    <source>
        <dbReference type="ARBA" id="ARBA00023235"/>
    </source>
</evidence>
<dbReference type="PATRIC" id="fig|284581.3.peg.3488"/>
<dbReference type="InterPro" id="IPR018496">
    <property type="entry name" value="PsdUridine_synth_RsuA/RluB_CS"/>
</dbReference>
<dbReference type="Proteomes" id="UP000037558">
    <property type="component" value="Unassembled WGS sequence"/>
</dbReference>
<gene>
    <name evidence="6" type="ORF">AMD01_23135</name>
</gene>
<evidence type="ECO:0000259" key="5">
    <source>
        <dbReference type="SMART" id="SM00363"/>
    </source>
</evidence>
<dbReference type="OrthoDB" id="9807213at2"/>
<dbReference type="STRING" id="284581.AMD01_23135"/>
<dbReference type="PANTHER" id="PTHR47683">
    <property type="entry name" value="PSEUDOURIDINE SYNTHASE FAMILY PROTEIN-RELATED"/>
    <property type="match status" value="1"/>
</dbReference>
<dbReference type="PANTHER" id="PTHR47683:SF2">
    <property type="entry name" value="RNA-BINDING S4 DOMAIN-CONTAINING PROTEIN"/>
    <property type="match status" value="1"/>
</dbReference>
<evidence type="ECO:0000256" key="4">
    <source>
        <dbReference type="RuleBase" id="RU003887"/>
    </source>
</evidence>
<dbReference type="Gene3D" id="3.30.70.580">
    <property type="entry name" value="Pseudouridine synthase I, catalytic domain, N-terminal subdomain"/>
    <property type="match status" value="1"/>
</dbReference>
<reference evidence="7" key="1">
    <citation type="submission" date="2015-08" db="EMBL/GenBank/DDBJ databases">
        <title>Fjat-14210 dsm16467.</title>
        <authorList>
            <person name="Liu B."/>
            <person name="Wang J."/>
            <person name="Zhu Y."/>
            <person name="Liu G."/>
            <person name="Chen Q."/>
            <person name="Chen Z."/>
            <person name="Lan J."/>
            <person name="Che J."/>
            <person name="Ge C."/>
            <person name="Shi H."/>
            <person name="Pan Z."/>
            <person name="Liu X."/>
        </authorList>
    </citation>
    <scope>NUCLEOTIDE SEQUENCE [LARGE SCALE GENOMIC DNA]</scope>
    <source>
        <strain evidence="7">DSM 16467</strain>
    </source>
</reference>
<dbReference type="GO" id="GO:0003723">
    <property type="term" value="F:RNA binding"/>
    <property type="evidence" value="ECO:0007669"/>
    <property type="project" value="UniProtKB-KW"/>
</dbReference>
<dbReference type="NCBIfam" id="TIGR00093">
    <property type="entry name" value="pseudouridine synthase"/>
    <property type="match status" value="1"/>
</dbReference>
<dbReference type="Pfam" id="PF00849">
    <property type="entry name" value="PseudoU_synth_2"/>
    <property type="match status" value="1"/>
</dbReference>
<dbReference type="InterPro" id="IPR050343">
    <property type="entry name" value="RsuA_PseudoU_synthase"/>
</dbReference>
<dbReference type="SMART" id="SM00363">
    <property type="entry name" value="S4"/>
    <property type="match status" value="1"/>
</dbReference>
<dbReference type="PROSITE" id="PS50889">
    <property type="entry name" value="S4"/>
    <property type="match status" value="1"/>
</dbReference>
<dbReference type="InterPro" id="IPR020103">
    <property type="entry name" value="PsdUridine_synth_cat_dom_sf"/>
</dbReference>
<dbReference type="InterPro" id="IPR042092">
    <property type="entry name" value="PsdUridine_s_RsuA/RluB/E/F_cat"/>
</dbReference>
<feature type="domain" description="RNA-binding S4" evidence="5">
    <location>
        <begin position="1"/>
        <end position="65"/>
    </location>
</feature>
<dbReference type="InterPro" id="IPR006145">
    <property type="entry name" value="PsdUridine_synth_RsuA/RluA"/>
</dbReference>
<dbReference type="InterPro" id="IPR000748">
    <property type="entry name" value="PsdUridine_synth_RsuA/RluB/E/F"/>
</dbReference>
<dbReference type="Gene3D" id="3.10.290.10">
    <property type="entry name" value="RNA-binding S4 domain"/>
    <property type="match status" value="1"/>
</dbReference>
<dbReference type="GO" id="GO:0120159">
    <property type="term" value="F:rRNA pseudouridine synthase activity"/>
    <property type="evidence" value="ECO:0007669"/>
    <property type="project" value="UniProtKB-ARBA"/>
</dbReference>
<dbReference type="SUPFAM" id="SSF55174">
    <property type="entry name" value="Alpha-L RNA-binding motif"/>
    <property type="match status" value="1"/>
</dbReference>
<dbReference type="GO" id="GO:0000455">
    <property type="term" value="P:enzyme-directed rRNA pseudouridine synthesis"/>
    <property type="evidence" value="ECO:0007669"/>
    <property type="project" value="UniProtKB-ARBA"/>
</dbReference>
<dbReference type="InterPro" id="IPR002942">
    <property type="entry name" value="S4_RNA-bd"/>
</dbReference>
<dbReference type="EC" id="5.4.99.-" evidence="4"/>
<evidence type="ECO:0000313" key="7">
    <source>
        <dbReference type="Proteomes" id="UP000037558"/>
    </source>
</evidence>
<organism evidence="6 7">
    <name type="scientific">Priestia koreensis</name>
    <dbReference type="NCBI Taxonomy" id="284581"/>
    <lineage>
        <taxon>Bacteria</taxon>
        <taxon>Bacillati</taxon>
        <taxon>Bacillota</taxon>
        <taxon>Bacilli</taxon>
        <taxon>Bacillales</taxon>
        <taxon>Bacillaceae</taxon>
        <taxon>Priestia</taxon>
    </lineage>
</organism>
<dbReference type="CDD" id="cd00165">
    <property type="entry name" value="S4"/>
    <property type="match status" value="1"/>
</dbReference>
<dbReference type="InterPro" id="IPR036986">
    <property type="entry name" value="S4_RNA-bd_sf"/>
</dbReference>
<dbReference type="Pfam" id="PF01479">
    <property type="entry name" value="S4"/>
    <property type="match status" value="1"/>
</dbReference>
<dbReference type="EMBL" id="LILC01000037">
    <property type="protein sequence ID" value="KOO37363.1"/>
    <property type="molecule type" value="Genomic_DNA"/>
</dbReference>
<evidence type="ECO:0000256" key="3">
    <source>
        <dbReference type="PROSITE-ProRule" id="PRU00182"/>
    </source>
</evidence>
<dbReference type="PROSITE" id="PS01149">
    <property type="entry name" value="PSI_RSU"/>
    <property type="match status" value="1"/>
</dbReference>
<dbReference type="SUPFAM" id="SSF55120">
    <property type="entry name" value="Pseudouridine synthase"/>
    <property type="match status" value="1"/>
</dbReference>
<sequence>MRINKYVSLTGFCSRRQTDRLIEEGRITINGRICEPGDEVEASDLVLIDHQPIPIKADPIYLLLNKPVGVTCTAAPHVQGNIMDFMNFPERIFPVGRLDKASQGLIIMTNDGDIVNRIMRSEHDHEKEYVVTLERPYDDEFLRKMGEGVAILGTITKPCKVTRVDEHTFTIVLTQGLNRQIRRMSKELGHKVMRLERIRIMNLHLDGLKDGEWREFSAEERKELFRLLGQE</sequence>
<dbReference type="Gene3D" id="3.30.70.1560">
    <property type="entry name" value="Alpha-L RNA-binding motif"/>
    <property type="match status" value="1"/>
</dbReference>
<protein>
    <recommendedName>
        <fullName evidence="4">Pseudouridine synthase</fullName>
        <ecNumber evidence="4">5.4.99.-</ecNumber>
    </recommendedName>
</protein>
<dbReference type="InterPro" id="IPR020094">
    <property type="entry name" value="TruA/RsuA/RluB/E/F_N"/>
</dbReference>
<keyword evidence="2 4" id="KW-0413">Isomerase</keyword>
<keyword evidence="7" id="KW-1185">Reference proteome</keyword>
<dbReference type="FunFam" id="3.30.70.1560:FF:000002">
    <property type="entry name" value="Pseudouridine synthase"/>
    <property type="match status" value="1"/>
</dbReference>
<evidence type="ECO:0000256" key="1">
    <source>
        <dbReference type="ARBA" id="ARBA00008348"/>
    </source>
</evidence>
<dbReference type="AlphaFoldDB" id="A0A0M0KG20"/>
<keyword evidence="3" id="KW-0694">RNA-binding</keyword>
<evidence type="ECO:0000313" key="6">
    <source>
        <dbReference type="EMBL" id="KOO37363.1"/>
    </source>
</evidence>
<dbReference type="RefSeq" id="WP_053403803.1">
    <property type="nucleotide sequence ID" value="NZ_JAUKEN010000003.1"/>
</dbReference>
<comment type="caution">
    <text evidence="6">The sequence shown here is derived from an EMBL/GenBank/DDBJ whole genome shotgun (WGS) entry which is preliminary data.</text>
</comment>
<proteinExistence type="inferred from homology"/>
<comment type="similarity">
    <text evidence="1 4">Belongs to the pseudouridine synthase RsuA family.</text>
</comment>
<name>A0A0M0KG20_9BACI</name>
<accession>A0A0M0KG20</accession>